<proteinExistence type="predicted"/>
<reference evidence="2" key="1">
    <citation type="journal article" date="2019" name="Int. J. Syst. Evol. Microbiol.">
        <title>The Global Catalogue of Microorganisms (GCM) 10K type strain sequencing project: providing services to taxonomists for standard genome sequencing and annotation.</title>
        <authorList>
            <consortium name="The Broad Institute Genomics Platform"/>
            <consortium name="The Broad Institute Genome Sequencing Center for Infectious Disease"/>
            <person name="Wu L."/>
            <person name="Ma J."/>
        </authorList>
    </citation>
    <scope>NUCLEOTIDE SEQUENCE [LARGE SCALE GENOMIC DNA]</scope>
    <source>
        <strain evidence="2">CCUG 63682</strain>
    </source>
</reference>
<evidence type="ECO:0000313" key="1">
    <source>
        <dbReference type="EMBL" id="MFC4723031.1"/>
    </source>
</evidence>
<organism evidence="1 2">
    <name type="scientific">Geojedonia litorea</name>
    <dbReference type="NCBI Taxonomy" id="1268269"/>
    <lineage>
        <taxon>Bacteria</taxon>
        <taxon>Pseudomonadati</taxon>
        <taxon>Bacteroidota</taxon>
        <taxon>Flavobacteriia</taxon>
        <taxon>Flavobacteriales</taxon>
        <taxon>Flavobacteriaceae</taxon>
        <taxon>Geojedonia</taxon>
    </lineage>
</organism>
<sequence>MRCIHPDNAPNVSRLLDDPDFPSYWTLVRKEEYPIEFGSYKIYKVKHY</sequence>
<name>A0ABV9N3Y6_9FLAO</name>
<comment type="caution">
    <text evidence="1">The sequence shown here is derived from an EMBL/GenBank/DDBJ whole genome shotgun (WGS) entry which is preliminary data.</text>
</comment>
<accession>A0ABV9N3Y6</accession>
<gene>
    <name evidence="1" type="ORF">ACFO5O_11915</name>
</gene>
<dbReference type="EMBL" id="JBHSGP010000014">
    <property type="protein sequence ID" value="MFC4723031.1"/>
    <property type="molecule type" value="Genomic_DNA"/>
</dbReference>
<dbReference type="RefSeq" id="WP_387964053.1">
    <property type="nucleotide sequence ID" value="NZ_JBHSGP010000014.1"/>
</dbReference>
<protein>
    <submittedName>
        <fullName evidence="1">Uncharacterized protein</fullName>
    </submittedName>
</protein>
<evidence type="ECO:0000313" key="2">
    <source>
        <dbReference type="Proteomes" id="UP001595953"/>
    </source>
</evidence>
<dbReference type="Proteomes" id="UP001595953">
    <property type="component" value="Unassembled WGS sequence"/>
</dbReference>
<keyword evidence="2" id="KW-1185">Reference proteome</keyword>